<comment type="caution">
    <text evidence="2">The sequence shown here is derived from an EMBL/GenBank/DDBJ whole genome shotgun (WGS) entry which is preliminary data.</text>
</comment>
<dbReference type="GO" id="GO:0005634">
    <property type="term" value="C:nucleus"/>
    <property type="evidence" value="ECO:0007669"/>
    <property type="project" value="TreeGrafter"/>
</dbReference>
<dbReference type="GO" id="GO:0000398">
    <property type="term" value="P:mRNA splicing, via spliceosome"/>
    <property type="evidence" value="ECO:0007669"/>
    <property type="project" value="TreeGrafter"/>
</dbReference>
<evidence type="ECO:0000313" key="3">
    <source>
        <dbReference type="Proteomes" id="UP000789508"/>
    </source>
</evidence>
<dbReference type="Pfam" id="PF00149">
    <property type="entry name" value="Metallophos"/>
    <property type="match status" value="1"/>
</dbReference>
<name>A0A9N8VZN5_9GLOM</name>
<sequence length="418" mass="47224">MKIAIEGCCHSQLETIYRTLEHIQQVEKIKIDLLLICGDVQTVRNWADLDSVAVPIKHRYLGTFYKYYSGECKAPIPTLVIGGNHEASNYLWELYHGGWVCENIYFLGYAGVVNFGGLRIGGISGIYKMKHYDLGHFETLPYSDSGLRSIYHIRNYEVTKLEQLRKPLDIFMSHEWPRGIERYGDTRRLIANKPFFQGEAIATSTTNTAIEVTKAQIPVVDPDEIQIDINESEDNNDLMDKAEDDGKSTAITTEESKDVISLSTTPPRFDNAVMLTVEDDDEIMTNSNTMDASTPPVDFSISSPSSSAGDVLDFPEANGPLEFTYDEEWLAITKAMHPYLSIAQHQTKIPSDPELQRQIEVQKTWVRENIASRANGLTIPHNFKHTSPPIVEDDNNLKWNSLDPRVENKINPKGQIVK</sequence>
<dbReference type="InterPro" id="IPR004843">
    <property type="entry name" value="Calcineurin-like_PHP"/>
</dbReference>
<dbReference type="AlphaFoldDB" id="A0A9N8VZN5"/>
<dbReference type="GO" id="GO:0008419">
    <property type="term" value="F:RNA lariat debranching enzyme activity"/>
    <property type="evidence" value="ECO:0007669"/>
    <property type="project" value="TreeGrafter"/>
</dbReference>
<keyword evidence="3" id="KW-1185">Reference proteome</keyword>
<gene>
    <name evidence="2" type="ORF">ALEPTO_LOCUS1780</name>
</gene>
<dbReference type="SUPFAM" id="SSF56300">
    <property type="entry name" value="Metallo-dependent phosphatases"/>
    <property type="match status" value="1"/>
</dbReference>
<dbReference type="EMBL" id="CAJVPS010000218">
    <property type="protein sequence ID" value="CAG8466014.1"/>
    <property type="molecule type" value="Genomic_DNA"/>
</dbReference>
<accession>A0A9N8VZN5</accession>
<dbReference type="OrthoDB" id="248923at2759"/>
<organism evidence="2 3">
    <name type="scientific">Ambispora leptoticha</name>
    <dbReference type="NCBI Taxonomy" id="144679"/>
    <lineage>
        <taxon>Eukaryota</taxon>
        <taxon>Fungi</taxon>
        <taxon>Fungi incertae sedis</taxon>
        <taxon>Mucoromycota</taxon>
        <taxon>Glomeromycotina</taxon>
        <taxon>Glomeromycetes</taxon>
        <taxon>Archaeosporales</taxon>
        <taxon>Ambisporaceae</taxon>
        <taxon>Ambispora</taxon>
    </lineage>
</organism>
<dbReference type="PANTHER" id="PTHR12849">
    <property type="entry name" value="RNA LARIAT DEBRANCHING ENZYME"/>
    <property type="match status" value="1"/>
</dbReference>
<dbReference type="Proteomes" id="UP000789508">
    <property type="component" value="Unassembled WGS sequence"/>
</dbReference>
<dbReference type="InterPro" id="IPR029052">
    <property type="entry name" value="Metallo-depent_PP-like"/>
</dbReference>
<reference evidence="2" key="1">
    <citation type="submission" date="2021-06" db="EMBL/GenBank/DDBJ databases">
        <authorList>
            <person name="Kallberg Y."/>
            <person name="Tangrot J."/>
            <person name="Rosling A."/>
        </authorList>
    </citation>
    <scope>NUCLEOTIDE SEQUENCE</scope>
    <source>
        <strain evidence="2">FL130A</strain>
    </source>
</reference>
<dbReference type="Pfam" id="PF05011">
    <property type="entry name" value="DBR1"/>
    <property type="match status" value="1"/>
</dbReference>
<dbReference type="InterPro" id="IPR007708">
    <property type="entry name" value="DBR1_C"/>
</dbReference>
<evidence type="ECO:0000259" key="1">
    <source>
        <dbReference type="SMART" id="SM01124"/>
    </source>
</evidence>
<dbReference type="PANTHER" id="PTHR12849:SF0">
    <property type="entry name" value="LARIAT DEBRANCHING ENZYME"/>
    <property type="match status" value="1"/>
</dbReference>
<protein>
    <submittedName>
        <fullName evidence="2">7139_t:CDS:1</fullName>
    </submittedName>
</protein>
<proteinExistence type="predicted"/>
<dbReference type="SMART" id="SM01124">
    <property type="entry name" value="DBR1"/>
    <property type="match status" value="1"/>
</dbReference>
<dbReference type="Gene3D" id="3.60.21.10">
    <property type="match status" value="1"/>
</dbReference>
<feature type="domain" description="Lariat debranching enzyme C-terminal" evidence="1">
    <location>
        <begin position="285"/>
        <end position="410"/>
    </location>
</feature>
<evidence type="ECO:0000313" key="2">
    <source>
        <dbReference type="EMBL" id="CAG8466014.1"/>
    </source>
</evidence>